<organism evidence="1">
    <name type="scientific">Rhizophora mucronata</name>
    <name type="common">Asiatic mangrove</name>
    <dbReference type="NCBI Taxonomy" id="61149"/>
    <lineage>
        <taxon>Eukaryota</taxon>
        <taxon>Viridiplantae</taxon>
        <taxon>Streptophyta</taxon>
        <taxon>Embryophyta</taxon>
        <taxon>Tracheophyta</taxon>
        <taxon>Spermatophyta</taxon>
        <taxon>Magnoliopsida</taxon>
        <taxon>eudicotyledons</taxon>
        <taxon>Gunneridae</taxon>
        <taxon>Pentapetalae</taxon>
        <taxon>rosids</taxon>
        <taxon>fabids</taxon>
        <taxon>Malpighiales</taxon>
        <taxon>Rhizophoraceae</taxon>
        <taxon>Rhizophora</taxon>
    </lineage>
</organism>
<dbReference type="AlphaFoldDB" id="A0A2P2MZ12"/>
<name>A0A2P2MZ12_RHIMU</name>
<reference evidence="1" key="1">
    <citation type="submission" date="2018-02" db="EMBL/GenBank/DDBJ databases">
        <title>Rhizophora mucronata_Transcriptome.</title>
        <authorList>
            <person name="Meera S.P."/>
            <person name="Sreeshan A."/>
            <person name="Augustine A."/>
        </authorList>
    </citation>
    <scope>NUCLEOTIDE SEQUENCE</scope>
    <source>
        <tissue evidence="1">Leaf</tissue>
    </source>
</reference>
<accession>A0A2P2MZ12</accession>
<sequence length="35" mass="4124">MKKSNQMEAKCLKKLRLDKRTNNLSATVFARRKNT</sequence>
<protein>
    <submittedName>
        <fullName evidence="1">Pentatricopeptide repeat-containing protein</fullName>
    </submittedName>
</protein>
<proteinExistence type="predicted"/>
<evidence type="ECO:0000313" key="1">
    <source>
        <dbReference type="EMBL" id="MBX35465.1"/>
    </source>
</evidence>
<dbReference type="EMBL" id="GGEC01054981">
    <property type="protein sequence ID" value="MBX35465.1"/>
    <property type="molecule type" value="Transcribed_RNA"/>
</dbReference>